<reference evidence="1" key="1">
    <citation type="submission" date="2013-01" db="EMBL/GenBank/DDBJ databases">
        <authorList>
            <person name="Josephine A."/>
            <person name="Vijaya Raghavan R."/>
            <person name="Dharani G."/>
            <person name="Kumar T.S."/>
            <person name="Thilagam G.M.L."/>
            <person name="Peter D.M."/>
            <person name="Thirupathi K."/>
            <person name="Sucheta S."/>
            <person name="Divya S."/>
            <person name="Ahmed S."/>
            <person name="Sharma A."/>
            <person name="Jayapriyan K.R."/>
            <person name="Dheenan P.S."/>
            <person name="Vinithkumar N.V."/>
            <person name="Vijayakumaran M."/>
            <person name="Kirubagaran R."/>
        </authorList>
    </citation>
    <scope>NUCLEOTIDE SEQUENCE</scope>
    <source>
        <strain evidence="1">NIOT-74</strain>
    </source>
</reference>
<accession>M1QSG5</accession>
<sequence>DLGAPSPTRISFSCGRRRPRLVWEPRLSAILDVGNTTACRTQSDTMPPRDSWPPAL</sequence>
<organism evidence="1">
    <name type="scientific">Chlorella vulgaris</name>
    <name type="common">Green alga</name>
    <dbReference type="NCBI Taxonomy" id="3077"/>
    <lineage>
        <taxon>Eukaryota</taxon>
        <taxon>Viridiplantae</taxon>
        <taxon>Chlorophyta</taxon>
        <taxon>core chlorophytes</taxon>
        <taxon>Trebouxiophyceae</taxon>
        <taxon>Chlorellales</taxon>
        <taxon>Chlorellaceae</taxon>
        <taxon>Chlorella clade</taxon>
        <taxon>Chlorella</taxon>
    </lineage>
</organism>
<dbReference type="EMBL" id="KC436312">
    <property type="protein sequence ID" value="AGG19441.1"/>
    <property type="molecule type" value="Genomic_DNA"/>
</dbReference>
<evidence type="ECO:0000313" key="1">
    <source>
        <dbReference type="EMBL" id="AGG19441.1"/>
    </source>
</evidence>
<protein>
    <submittedName>
        <fullName evidence="1">Microsomal delta-12 fatty acid desaturase</fullName>
        <ecNumber evidence="1">1.14.19.6</ecNumber>
    </submittedName>
</protein>
<keyword evidence="1" id="KW-0560">Oxidoreductase</keyword>
<name>M1QSG5_CHLVU</name>
<dbReference type="GO" id="GO:0102985">
    <property type="term" value="F:acyl-CoA (9+3)-desaturase activity"/>
    <property type="evidence" value="ECO:0007669"/>
    <property type="project" value="UniProtKB-EC"/>
</dbReference>
<dbReference type="EC" id="1.14.19.6" evidence="1"/>
<dbReference type="AlphaFoldDB" id="M1QSG5"/>
<proteinExistence type="predicted"/>
<feature type="non-terminal residue" evidence="1">
    <location>
        <position position="1"/>
    </location>
</feature>